<dbReference type="EMBL" id="BMAW01025753">
    <property type="protein sequence ID" value="GFT93763.1"/>
    <property type="molecule type" value="Genomic_DNA"/>
</dbReference>
<keyword evidence="2" id="KW-1185">Reference proteome</keyword>
<gene>
    <name evidence="1" type="ORF">NPIL_136331</name>
</gene>
<protein>
    <submittedName>
        <fullName evidence="1">Uncharacterized protein</fullName>
    </submittedName>
</protein>
<comment type="caution">
    <text evidence="1">The sequence shown here is derived from an EMBL/GenBank/DDBJ whole genome shotgun (WGS) entry which is preliminary data.</text>
</comment>
<accession>A0A8X6Q2W2</accession>
<proteinExistence type="predicted"/>
<name>A0A8X6Q2W2_NEPPI</name>
<dbReference type="Proteomes" id="UP000887013">
    <property type="component" value="Unassembled WGS sequence"/>
</dbReference>
<sequence>MSEKEEIIQRSHGTNPATQITLPEWLTRADPPVSAHADRPYVFRDYPIGRLRGPGAVPGPGSDLQKLKADGLQSSISLIVPVGLLLAIGHQPFNRAN</sequence>
<evidence type="ECO:0000313" key="2">
    <source>
        <dbReference type="Proteomes" id="UP000887013"/>
    </source>
</evidence>
<dbReference type="AlphaFoldDB" id="A0A8X6Q2W2"/>
<evidence type="ECO:0000313" key="1">
    <source>
        <dbReference type="EMBL" id="GFT93763.1"/>
    </source>
</evidence>
<organism evidence="1 2">
    <name type="scientific">Nephila pilipes</name>
    <name type="common">Giant wood spider</name>
    <name type="synonym">Nephila maculata</name>
    <dbReference type="NCBI Taxonomy" id="299642"/>
    <lineage>
        <taxon>Eukaryota</taxon>
        <taxon>Metazoa</taxon>
        <taxon>Ecdysozoa</taxon>
        <taxon>Arthropoda</taxon>
        <taxon>Chelicerata</taxon>
        <taxon>Arachnida</taxon>
        <taxon>Araneae</taxon>
        <taxon>Araneomorphae</taxon>
        <taxon>Entelegynae</taxon>
        <taxon>Araneoidea</taxon>
        <taxon>Nephilidae</taxon>
        <taxon>Nephila</taxon>
    </lineage>
</organism>
<reference evidence="1" key="1">
    <citation type="submission" date="2020-08" db="EMBL/GenBank/DDBJ databases">
        <title>Multicomponent nature underlies the extraordinary mechanical properties of spider dragline silk.</title>
        <authorList>
            <person name="Kono N."/>
            <person name="Nakamura H."/>
            <person name="Mori M."/>
            <person name="Yoshida Y."/>
            <person name="Ohtoshi R."/>
            <person name="Malay A.D."/>
            <person name="Moran D.A.P."/>
            <person name="Tomita M."/>
            <person name="Numata K."/>
            <person name="Arakawa K."/>
        </authorList>
    </citation>
    <scope>NUCLEOTIDE SEQUENCE</scope>
</reference>